<evidence type="ECO:0000256" key="3">
    <source>
        <dbReference type="ARBA" id="ARBA00029638"/>
    </source>
</evidence>
<keyword evidence="5" id="KW-0812">Transmembrane</keyword>
<dbReference type="InterPro" id="IPR012902">
    <property type="entry name" value="N_methyl_site"/>
</dbReference>
<dbReference type="Pfam" id="PF07963">
    <property type="entry name" value="N_methyl"/>
    <property type="match status" value="1"/>
</dbReference>
<accession>G6YP41</accession>
<keyword evidence="5" id="KW-1133">Transmembrane helix</keyword>
<dbReference type="EMBL" id="AGTR01000013">
    <property type="protein sequence ID" value="EHJ06103.1"/>
    <property type="molecule type" value="Genomic_DNA"/>
</dbReference>
<evidence type="ECO:0000313" key="7">
    <source>
        <dbReference type="Proteomes" id="UP000003208"/>
    </source>
</evidence>
<proteinExistence type="inferred from homology"/>
<dbReference type="RefSeq" id="WP_008170229.1">
    <property type="nucleotide sequence ID" value="NZ_AGTR01000013.1"/>
</dbReference>
<evidence type="ECO:0000256" key="4">
    <source>
        <dbReference type="RuleBase" id="RU000389"/>
    </source>
</evidence>
<gene>
    <name evidence="6" type="ORF">KYE_03015</name>
</gene>
<evidence type="ECO:0000256" key="1">
    <source>
        <dbReference type="ARBA" id="ARBA00005233"/>
    </source>
</evidence>
<dbReference type="InterPro" id="IPR045584">
    <property type="entry name" value="Pilin-like"/>
</dbReference>
<evidence type="ECO:0000256" key="2">
    <source>
        <dbReference type="ARBA" id="ARBA00022481"/>
    </source>
</evidence>
<name>G6YP41_9GAMM</name>
<comment type="similarity">
    <text evidence="1 4">Belongs to the N-Me-Phe pilin family.</text>
</comment>
<feature type="transmembrane region" description="Helical" evidence="5">
    <location>
        <begin position="12"/>
        <end position="33"/>
    </location>
</feature>
<keyword evidence="7" id="KW-1185">Reference proteome</keyword>
<sequence>MKNMQINHTQKGFTLIELMIVVAIIGILAAIAIPQYQDYTARSQVSRVVGEVSAVRTAVEELVNRGGVTLSTTASDAGYIGYNAAASDLVSAFGITGTPPNVVLTATMGDAGAAVSSAEVIWERDNNGAWSCRIEGVTDGQGGWKNSYAPNGCQPSN</sequence>
<dbReference type="PANTHER" id="PTHR30093:SF34">
    <property type="entry name" value="PREPILIN PEPTIDASE-DEPENDENT PROTEIN D"/>
    <property type="match status" value="1"/>
</dbReference>
<dbReference type="SUPFAM" id="SSF54523">
    <property type="entry name" value="Pili subunits"/>
    <property type="match status" value="1"/>
</dbReference>
<dbReference type="PROSITE" id="PS00409">
    <property type="entry name" value="PROKAR_NTER_METHYL"/>
    <property type="match status" value="1"/>
</dbReference>
<keyword evidence="2" id="KW-0488">Methylation</keyword>
<organism evidence="6 7">
    <name type="scientific">Marinobacter manganoxydans MnI7-9</name>
    <dbReference type="NCBI Taxonomy" id="1094979"/>
    <lineage>
        <taxon>Bacteria</taxon>
        <taxon>Pseudomonadati</taxon>
        <taxon>Pseudomonadota</taxon>
        <taxon>Gammaproteobacteria</taxon>
        <taxon>Pseudomonadales</taxon>
        <taxon>Marinobacteraceae</taxon>
        <taxon>Marinobacter</taxon>
    </lineage>
</organism>
<dbReference type="GO" id="GO:0009289">
    <property type="term" value="C:pilus"/>
    <property type="evidence" value="ECO:0007669"/>
    <property type="project" value="InterPro"/>
</dbReference>
<dbReference type="PATRIC" id="fig|1094979.3.peg.565"/>
<dbReference type="Proteomes" id="UP000003208">
    <property type="component" value="Unassembled WGS sequence"/>
</dbReference>
<keyword evidence="5" id="KW-0472">Membrane</keyword>
<reference evidence="6 7" key="1">
    <citation type="journal article" date="2012" name="J. Bacteriol.">
        <title>Genome sequence of deep-sea manganese-oxidizing bacterium Marinobacter manganoxydans MnI7-9.</title>
        <authorList>
            <person name="Wang H."/>
            <person name="Li H."/>
            <person name="Shao Z."/>
            <person name="Liao S."/>
            <person name="Johnstone L."/>
            <person name="Rensing C."/>
            <person name="Wang G."/>
        </authorList>
    </citation>
    <scope>NUCLEOTIDE SEQUENCE [LARGE SCALE GENOMIC DNA]</scope>
    <source>
        <strain evidence="6 7">MnI7-9</strain>
    </source>
</reference>
<dbReference type="InterPro" id="IPR001082">
    <property type="entry name" value="Pilin"/>
</dbReference>
<dbReference type="AlphaFoldDB" id="G6YP41"/>
<keyword evidence="4" id="KW-0281">Fimbrium</keyword>
<dbReference type="NCBIfam" id="TIGR02532">
    <property type="entry name" value="IV_pilin_GFxxxE"/>
    <property type="match status" value="1"/>
</dbReference>
<dbReference type="Gene3D" id="3.30.700.10">
    <property type="entry name" value="Glycoprotein, Type 4 Pilin"/>
    <property type="match status" value="1"/>
</dbReference>
<evidence type="ECO:0000256" key="5">
    <source>
        <dbReference type="SAM" id="Phobius"/>
    </source>
</evidence>
<evidence type="ECO:0000313" key="6">
    <source>
        <dbReference type="EMBL" id="EHJ06103.1"/>
    </source>
</evidence>
<dbReference type="PANTHER" id="PTHR30093">
    <property type="entry name" value="GENERAL SECRETION PATHWAY PROTEIN G"/>
    <property type="match status" value="1"/>
</dbReference>
<dbReference type="Pfam" id="PF00114">
    <property type="entry name" value="Pilin"/>
    <property type="match status" value="1"/>
</dbReference>
<protein>
    <recommendedName>
        <fullName evidence="3">Pilin</fullName>
    </recommendedName>
</protein>
<dbReference type="GO" id="GO:0007155">
    <property type="term" value="P:cell adhesion"/>
    <property type="evidence" value="ECO:0007669"/>
    <property type="project" value="InterPro"/>
</dbReference>